<name>A0A0F8YZA0_9ZZZZ</name>
<protein>
    <submittedName>
        <fullName evidence="1">Uncharacterized protein</fullName>
    </submittedName>
</protein>
<organism evidence="1">
    <name type="scientific">marine sediment metagenome</name>
    <dbReference type="NCBI Taxonomy" id="412755"/>
    <lineage>
        <taxon>unclassified sequences</taxon>
        <taxon>metagenomes</taxon>
        <taxon>ecological metagenomes</taxon>
    </lineage>
</organism>
<dbReference type="AlphaFoldDB" id="A0A0F8YZA0"/>
<accession>A0A0F8YZA0</accession>
<feature type="non-terminal residue" evidence="1">
    <location>
        <position position="1"/>
    </location>
</feature>
<dbReference type="EMBL" id="LAZR01050701">
    <property type="protein sequence ID" value="KKK86762.1"/>
    <property type="molecule type" value="Genomic_DNA"/>
</dbReference>
<comment type="caution">
    <text evidence="1">The sequence shown here is derived from an EMBL/GenBank/DDBJ whole genome shotgun (WGS) entry which is preliminary data.</text>
</comment>
<evidence type="ECO:0000313" key="1">
    <source>
        <dbReference type="EMBL" id="KKK86762.1"/>
    </source>
</evidence>
<sequence>YMRKLGAPEGTEMLTSVEGMAKRGDLQDPAIMMATSMAEGGKASAQMIFDSITGAMKAGADLLGGAKIAGAEFGIDPNVSMKATSGALAAGGIGKALTGTLPWYRMEKEGQTGPSEMKDRYTDPVSMSALKQRQETLAYAMAAEEKAHLLVAKEQKDYHNVLLSMTGATENVTAGLKKMKPEEFKRMPKNIVAPEDMMGTIVDKDMMKGAFNMQMPKFGGGVEDFYMPAIGTAVGQRGAFETEEGLSRATDLSKAFENFRQSGVEIKAARGELDPRESKEVQQEGAEFANRQLQQQVEKIESAKGAEGKQLAKQFVDTWMPVVKMMDKAGMKAGIAWKKMSTTGKETVETFRGSASAYAGLGKGNVQKANRIRDMLSLRASGEPRVSRQKGVASTAAIGSAGAIFKDIEILDTVLKKLG</sequence>
<feature type="non-terminal residue" evidence="1">
    <location>
        <position position="419"/>
    </location>
</feature>
<proteinExistence type="predicted"/>
<gene>
    <name evidence="1" type="ORF">LCGC14_2760000</name>
</gene>
<reference evidence="1" key="1">
    <citation type="journal article" date="2015" name="Nature">
        <title>Complex archaea that bridge the gap between prokaryotes and eukaryotes.</title>
        <authorList>
            <person name="Spang A."/>
            <person name="Saw J.H."/>
            <person name="Jorgensen S.L."/>
            <person name="Zaremba-Niedzwiedzka K."/>
            <person name="Martijn J."/>
            <person name="Lind A.E."/>
            <person name="van Eijk R."/>
            <person name="Schleper C."/>
            <person name="Guy L."/>
            <person name="Ettema T.J."/>
        </authorList>
    </citation>
    <scope>NUCLEOTIDE SEQUENCE</scope>
</reference>